<dbReference type="PANTHER" id="PTHR24292">
    <property type="entry name" value="CYTOCHROME P450"/>
    <property type="match status" value="1"/>
</dbReference>
<evidence type="ECO:0000256" key="4">
    <source>
        <dbReference type="ARBA" id="ARBA00010617"/>
    </source>
</evidence>
<proteinExistence type="inferred from homology"/>
<reference evidence="14" key="1">
    <citation type="submission" date="2020-11" db="EMBL/GenBank/DDBJ databases">
        <authorList>
            <person name="Tran Van P."/>
        </authorList>
    </citation>
    <scope>NUCLEOTIDE SEQUENCE</scope>
</reference>
<evidence type="ECO:0000256" key="6">
    <source>
        <dbReference type="ARBA" id="ARBA00022723"/>
    </source>
</evidence>
<comment type="subcellular location">
    <subcellularLocation>
        <location evidence="3">Endoplasmic reticulum membrane</location>
        <topology evidence="3">Peripheral membrane protein</topology>
    </subcellularLocation>
    <subcellularLocation>
        <location evidence="2">Microsome membrane</location>
        <topology evidence="2">Peripheral membrane protein</topology>
    </subcellularLocation>
</comment>
<dbReference type="InterPro" id="IPR002402">
    <property type="entry name" value="Cyt_P450_E_grp-II"/>
</dbReference>
<dbReference type="InterPro" id="IPR036396">
    <property type="entry name" value="Cyt_P450_sf"/>
</dbReference>
<evidence type="ECO:0000256" key="9">
    <source>
        <dbReference type="ARBA" id="ARBA00023002"/>
    </source>
</evidence>
<keyword evidence="12 13" id="KW-0472">Membrane</keyword>
<name>A0A7R8VQJ5_TIMDO</name>
<keyword evidence="13" id="KW-1133">Transmembrane helix</keyword>
<dbReference type="EMBL" id="OA568204">
    <property type="protein sequence ID" value="CAD7201258.1"/>
    <property type="molecule type" value="Genomic_DNA"/>
</dbReference>
<dbReference type="InterPro" id="IPR001128">
    <property type="entry name" value="Cyt_P450"/>
</dbReference>
<evidence type="ECO:0000256" key="10">
    <source>
        <dbReference type="ARBA" id="ARBA00023004"/>
    </source>
</evidence>
<evidence type="ECO:0000313" key="14">
    <source>
        <dbReference type="EMBL" id="CAD7201258.1"/>
    </source>
</evidence>
<keyword evidence="9" id="KW-0560">Oxidoreductase</keyword>
<keyword evidence="11" id="KW-0503">Monooxygenase</keyword>
<evidence type="ECO:0000256" key="1">
    <source>
        <dbReference type="ARBA" id="ARBA00001971"/>
    </source>
</evidence>
<dbReference type="Pfam" id="PF00067">
    <property type="entry name" value="p450"/>
    <property type="match status" value="1"/>
</dbReference>
<dbReference type="GO" id="GO:0004497">
    <property type="term" value="F:monooxygenase activity"/>
    <property type="evidence" value="ECO:0007669"/>
    <property type="project" value="UniProtKB-KW"/>
</dbReference>
<evidence type="ECO:0000256" key="5">
    <source>
        <dbReference type="ARBA" id="ARBA00022617"/>
    </source>
</evidence>
<evidence type="ECO:0000256" key="3">
    <source>
        <dbReference type="ARBA" id="ARBA00004406"/>
    </source>
</evidence>
<keyword evidence="8" id="KW-0492">Microsome</keyword>
<dbReference type="SUPFAM" id="SSF48264">
    <property type="entry name" value="Cytochrome P450"/>
    <property type="match status" value="1"/>
</dbReference>
<dbReference type="GO" id="GO:0005506">
    <property type="term" value="F:iron ion binding"/>
    <property type="evidence" value="ECO:0007669"/>
    <property type="project" value="InterPro"/>
</dbReference>
<evidence type="ECO:0000256" key="7">
    <source>
        <dbReference type="ARBA" id="ARBA00022824"/>
    </source>
</evidence>
<evidence type="ECO:0000256" key="8">
    <source>
        <dbReference type="ARBA" id="ARBA00022848"/>
    </source>
</evidence>
<dbReference type="InterPro" id="IPR050476">
    <property type="entry name" value="Insect_CytP450_Detox"/>
</dbReference>
<dbReference type="PANTHER" id="PTHR24292:SF104">
    <property type="entry name" value="CYTOCHROME P450 308A1-RELATED"/>
    <property type="match status" value="1"/>
</dbReference>
<dbReference type="GO" id="GO:0005789">
    <property type="term" value="C:endoplasmic reticulum membrane"/>
    <property type="evidence" value="ECO:0007669"/>
    <property type="project" value="UniProtKB-SubCell"/>
</dbReference>
<dbReference type="PRINTS" id="PR00464">
    <property type="entry name" value="EP450II"/>
</dbReference>
<evidence type="ECO:0008006" key="15">
    <source>
        <dbReference type="Google" id="ProtNLM"/>
    </source>
</evidence>
<dbReference type="GO" id="GO:0020037">
    <property type="term" value="F:heme binding"/>
    <property type="evidence" value="ECO:0007669"/>
    <property type="project" value="InterPro"/>
</dbReference>
<dbReference type="AlphaFoldDB" id="A0A7R8VQJ5"/>
<comment type="similarity">
    <text evidence="4">Belongs to the cytochrome P450 family.</text>
</comment>
<evidence type="ECO:0000256" key="12">
    <source>
        <dbReference type="ARBA" id="ARBA00023136"/>
    </source>
</evidence>
<gene>
    <name evidence="14" type="ORF">TDIB3V08_LOCUS7461</name>
</gene>
<dbReference type="Gene3D" id="1.10.630.10">
    <property type="entry name" value="Cytochrome P450"/>
    <property type="match status" value="1"/>
</dbReference>
<keyword evidence="6" id="KW-0479">Metal-binding</keyword>
<evidence type="ECO:0000256" key="11">
    <source>
        <dbReference type="ARBA" id="ARBA00023033"/>
    </source>
</evidence>
<comment type="cofactor">
    <cofactor evidence="1">
        <name>heme</name>
        <dbReference type="ChEBI" id="CHEBI:30413"/>
    </cofactor>
</comment>
<accession>A0A7R8VQJ5</accession>
<keyword evidence="13" id="KW-0812">Transmembrane</keyword>
<protein>
    <recommendedName>
        <fullName evidence="15">Cytochrome P450</fullName>
    </recommendedName>
</protein>
<feature type="transmembrane region" description="Helical" evidence="13">
    <location>
        <begin position="147"/>
        <end position="169"/>
    </location>
</feature>
<keyword evidence="7" id="KW-0256">Endoplasmic reticulum</keyword>
<evidence type="ECO:0000256" key="13">
    <source>
        <dbReference type="SAM" id="Phobius"/>
    </source>
</evidence>
<keyword evidence="10" id="KW-0408">Iron</keyword>
<dbReference type="GO" id="GO:0016705">
    <property type="term" value="F:oxidoreductase activity, acting on paired donors, with incorporation or reduction of molecular oxygen"/>
    <property type="evidence" value="ECO:0007669"/>
    <property type="project" value="InterPro"/>
</dbReference>
<sequence length="391" mass="44704">MTQLNIKGNSLEHDTAIREISCKRSFRTRHSEALRGTRVKYYNSLDPALGGNSAQPSEGALVAFVRNVCDAEKESDLQNALNRLSVLTDRMVLRIDVYKTKVLVFDKDESGNDAVELNTTSALANYATEACVCVFFLQNVSKVRRQLTVYMDVTWTSVILTVALLLTWFTTKLRDRLSHWQKRGVPFVPLNWRIIIDSMLSRKYMTDWWMEVYKKLEGHPFGGYYNYVTPMLMVRDPEILRTVLVKGFSNFHDNDFHLDVSLDPIAGRNPFFLKGERWRTVRSQITPAFTPGKIKPMFSLMTEVCQEMKTYLEKVSPQGPVEAKEMSNQYTSDVVASCAYGIKGDAFTNPDAKFLKAGQNLFKMSGWGTAKMIILFFFPKLAGLLRLRYIL</sequence>
<keyword evidence="5" id="KW-0349">Heme</keyword>
<organism evidence="14">
    <name type="scientific">Timema douglasi</name>
    <name type="common">Walking stick</name>
    <dbReference type="NCBI Taxonomy" id="61478"/>
    <lineage>
        <taxon>Eukaryota</taxon>
        <taxon>Metazoa</taxon>
        <taxon>Ecdysozoa</taxon>
        <taxon>Arthropoda</taxon>
        <taxon>Hexapoda</taxon>
        <taxon>Insecta</taxon>
        <taxon>Pterygota</taxon>
        <taxon>Neoptera</taxon>
        <taxon>Polyneoptera</taxon>
        <taxon>Phasmatodea</taxon>
        <taxon>Timematodea</taxon>
        <taxon>Timematoidea</taxon>
        <taxon>Timematidae</taxon>
        <taxon>Timema</taxon>
    </lineage>
</organism>
<evidence type="ECO:0000256" key="2">
    <source>
        <dbReference type="ARBA" id="ARBA00004174"/>
    </source>
</evidence>